<dbReference type="STRING" id="5217.A0A4Q1BLE1"/>
<organism evidence="2 3">
    <name type="scientific">Tremella mesenterica</name>
    <name type="common">Jelly fungus</name>
    <dbReference type="NCBI Taxonomy" id="5217"/>
    <lineage>
        <taxon>Eukaryota</taxon>
        <taxon>Fungi</taxon>
        <taxon>Dikarya</taxon>
        <taxon>Basidiomycota</taxon>
        <taxon>Agaricomycotina</taxon>
        <taxon>Tremellomycetes</taxon>
        <taxon>Tremellales</taxon>
        <taxon>Tremellaceae</taxon>
        <taxon>Tremella</taxon>
    </lineage>
</organism>
<reference evidence="2 3" key="1">
    <citation type="submission" date="2016-06" db="EMBL/GenBank/DDBJ databases">
        <title>Evolution of pathogenesis and genome organization in the Tremellales.</title>
        <authorList>
            <person name="Cuomo C."/>
            <person name="Litvintseva A."/>
            <person name="Heitman J."/>
            <person name="Chen Y."/>
            <person name="Sun S."/>
            <person name="Springer D."/>
            <person name="Dromer F."/>
            <person name="Young S."/>
            <person name="Zeng Q."/>
            <person name="Chapman S."/>
            <person name="Gujja S."/>
            <person name="Saif S."/>
            <person name="Birren B."/>
        </authorList>
    </citation>
    <scope>NUCLEOTIDE SEQUENCE [LARGE SCALE GENOMIC DNA]</scope>
    <source>
        <strain evidence="2 3">ATCC 28783</strain>
    </source>
</reference>
<dbReference type="Gene3D" id="3.40.50.450">
    <property type="match status" value="1"/>
</dbReference>
<dbReference type="Proteomes" id="UP000289152">
    <property type="component" value="Unassembled WGS sequence"/>
</dbReference>
<dbReference type="SUPFAM" id="SSF56752">
    <property type="entry name" value="D-aminoacid aminotransferase-like PLP-dependent enzymes"/>
    <property type="match status" value="1"/>
</dbReference>
<sequence length="518" mass="56663">MSTPAPFLPLAGMHKPVCVFCGSNIGTSPIYIEAAHAVGKALAEAHTPMIYGGGQRGIMGVVSKACLEAGGYVHGVLPRALVKRAAEYTPAPSSSGASTNQVKSEEGTGKEILTEDYGGRFTNQVTGTMHDRKMRMAQLATGGFIVLPGGYGTFEEALEMITWNQLGIHRLPVIILNVGNFYTPLRILFESAAKAGFINPENLSLMRIVDLPGGESANSDVSLAGGWGEATVSALRAWSLEPTAGYGFSWEDNVTELEGKTKTDDNDQPLFSLFTTMRYASACPASERRVIASEVPLFPWHLRRLREAHEYFSGKSGQGVWGAWPGDERIWEKIETLLKQCGPGDYRVRVVLHPLPVDLEVQAIPAPADANFFQLRPTPARSPDRRPLVLDPLETDLSTETQSQRDCRLYKTTSRQIYDQAAERGAAGASGSHPEVLLHTKSVLLETNTSNIAIYLPVPGMPDWATPRLDRKTAPFLDGVMRRYLLEKGIVREVDLTVDDWEAAQRDGRRVIGFNGLR</sequence>
<dbReference type="Pfam" id="PF03641">
    <property type="entry name" value="Lysine_decarbox"/>
    <property type="match status" value="1"/>
</dbReference>
<feature type="compositionally biased region" description="Polar residues" evidence="1">
    <location>
        <begin position="91"/>
        <end position="102"/>
    </location>
</feature>
<dbReference type="AlphaFoldDB" id="A0A4Q1BLE1"/>
<evidence type="ECO:0000256" key="1">
    <source>
        <dbReference type="SAM" id="MobiDB-lite"/>
    </source>
</evidence>
<dbReference type="OrthoDB" id="414463at2759"/>
<dbReference type="InterPro" id="IPR043132">
    <property type="entry name" value="BCAT-like_C"/>
</dbReference>
<dbReference type="PANTHER" id="PTHR31223">
    <property type="entry name" value="LOG FAMILY PROTEIN YJL055W"/>
    <property type="match status" value="1"/>
</dbReference>
<dbReference type="InterPro" id="IPR036038">
    <property type="entry name" value="Aminotransferase-like"/>
</dbReference>
<dbReference type="Pfam" id="PF01063">
    <property type="entry name" value="Aminotran_4"/>
    <property type="match status" value="1"/>
</dbReference>
<evidence type="ECO:0000313" key="2">
    <source>
        <dbReference type="EMBL" id="RXK38603.1"/>
    </source>
</evidence>
<dbReference type="InterPro" id="IPR043131">
    <property type="entry name" value="BCAT-like_N"/>
</dbReference>
<dbReference type="GO" id="GO:0016799">
    <property type="term" value="F:hydrolase activity, hydrolyzing N-glycosyl compounds"/>
    <property type="evidence" value="ECO:0007669"/>
    <property type="project" value="TreeGrafter"/>
</dbReference>
<comment type="caution">
    <text evidence="2">The sequence shown here is derived from an EMBL/GenBank/DDBJ whole genome shotgun (WGS) entry which is preliminary data.</text>
</comment>
<dbReference type="SUPFAM" id="SSF102405">
    <property type="entry name" value="MCP/YpsA-like"/>
    <property type="match status" value="1"/>
</dbReference>
<dbReference type="Gene3D" id="3.20.10.10">
    <property type="entry name" value="D-amino Acid Aminotransferase, subunit A, domain 2"/>
    <property type="match status" value="1"/>
</dbReference>
<dbReference type="InterPro" id="IPR031100">
    <property type="entry name" value="LOG_fam"/>
</dbReference>
<gene>
    <name evidence="2" type="ORF">M231_04109</name>
</gene>
<dbReference type="GO" id="GO:0005829">
    <property type="term" value="C:cytosol"/>
    <property type="evidence" value="ECO:0007669"/>
    <property type="project" value="TreeGrafter"/>
</dbReference>
<dbReference type="EMBL" id="SDIL01000045">
    <property type="protein sequence ID" value="RXK38603.1"/>
    <property type="molecule type" value="Genomic_DNA"/>
</dbReference>
<keyword evidence="3" id="KW-1185">Reference proteome</keyword>
<evidence type="ECO:0000313" key="3">
    <source>
        <dbReference type="Proteomes" id="UP000289152"/>
    </source>
</evidence>
<dbReference type="GO" id="GO:0009691">
    <property type="term" value="P:cytokinin biosynthetic process"/>
    <property type="evidence" value="ECO:0007669"/>
    <property type="project" value="InterPro"/>
</dbReference>
<dbReference type="PANTHER" id="PTHR31223:SF70">
    <property type="entry name" value="LOG FAMILY PROTEIN YJL055W"/>
    <property type="match status" value="1"/>
</dbReference>
<name>A0A4Q1BLE1_TREME</name>
<protein>
    <submittedName>
        <fullName evidence="2">TIGR00730 family protein</fullName>
    </submittedName>
</protein>
<dbReference type="NCBIfam" id="TIGR00730">
    <property type="entry name" value="Rossman fold protein, TIGR00730 family"/>
    <property type="match status" value="1"/>
</dbReference>
<accession>A0A4Q1BLE1</accession>
<proteinExistence type="predicted"/>
<feature type="region of interest" description="Disordered" evidence="1">
    <location>
        <begin position="90"/>
        <end position="109"/>
    </location>
</feature>
<dbReference type="InterPro" id="IPR005269">
    <property type="entry name" value="LOG"/>
</dbReference>
<dbReference type="InParanoid" id="A0A4Q1BLE1"/>
<dbReference type="InterPro" id="IPR001544">
    <property type="entry name" value="Aminotrans_IV"/>
</dbReference>
<dbReference type="VEuPathDB" id="FungiDB:TREMEDRAFT_71613"/>
<dbReference type="Gene3D" id="3.30.470.10">
    <property type="match status" value="1"/>
</dbReference>